<organism evidence="3 4">
    <name type="scientific">Marinigracilibium pacificum</name>
    <dbReference type="NCBI Taxonomy" id="2729599"/>
    <lineage>
        <taxon>Bacteria</taxon>
        <taxon>Pseudomonadati</taxon>
        <taxon>Bacteroidota</taxon>
        <taxon>Cytophagia</taxon>
        <taxon>Cytophagales</taxon>
        <taxon>Flammeovirgaceae</taxon>
        <taxon>Marinigracilibium</taxon>
    </lineage>
</organism>
<dbReference type="EMBL" id="JABBNU010000002">
    <property type="protein sequence ID" value="NMM47598.1"/>
    <property type="molecule type" value="Genomic_DNA"/>
</dbReference>
<accession>A0A848IWQ3</accession>
<dbReference type="AlphaFoldDB" id="A0A848IWQ3"/>
<gene>
    <name evidence="3" type="ORF">HH304_04240</name>
</gene>
<sequence>MKKNMGNLDRTIRIILAVGLGILYYTDIVGDSIRPVLFSLSVIFLITGFTGFCPLYFPLNISTKKKS</sequence>
<evidence type="ECO:0000313" key="3">
    <source>
        <dbReference type="EMBL" id="NMM47598.1"/>
    </source>
</evidence>
<feature type="domain" description="Inner membrane protein YgaP-like transmembrane" evidence="2">
    <location>
        <begin position="1"/>
        <end position="66"/>
    </location>
</feature>
<protein>
    <submittedName>
        <fullName evidence="3">DUF2892 domain-containing protein</fullName>
    </submittedName>
</protein>
<dbReference type="RefSeq" id="WP_169678218.1">
    <property type="nucleotide sequence ID" value="NZ_JABBNU010000002.1"/>
</dbReference>
<feature type="transmembrane region" description="Helical" evidence="1">
    <location>
        <begin position="36"/>
        <end position="57"/>
    </location>
</feature>
<keyword evidence="1" id="KW-0472">Membrane</keyword>
<dbReference type="Proteomes" id="UP000559010">
    <property type="component" value="Unassembled WGS sequence"/>
</dbReference>
<evidence type="ECO:0000313" key="4">
    <source>
        <dbReference type="Proteomes" id="UP000559010"/>
    </source>
</evidence>
<evidence type="ECO:0000259" key="2">
    <source>
        <dbReference type="Pfam" id="PF11127"/>
    </source>
</evidence>
<keyword evidence="4" id="KW-1185">Reference proteome</keyword>
<reference evidence="3 4" key="1">
    <citation type="submission" date="2020-04" db="EMBL/GenBank/DDBJ databases">
        <title>Flammeovirgaceae bacterium KN852 isolated from deep sea.</title>
        <authorList>
            <person name="Zhang D.-C."/>
        </authorList>
    </citation>
    <scope>NUCLEOTIDE SEQUENCE [LARGE SCALE GENOMIC DNA]</scope>
    <source>
        <strain evidence="3 4">KN852</strain>
    </source>
</reference>
<evidence type="ECO:0000256" key="1">
    <source>
        <dbReference type="SAM" id="Phobius"/>
    </source>
</evidence>
<proteinExistence type="predicted"/>
<comment type="caution">
    <text evidence="3">The sequence shown here is derived from an EMBL/GenBank/DDBJ whole genome shotgun (WGS) entry which is preliminary data.</text>
</comment>
<dbReference type="InterPro" id="IPR021309">
    <property type="entry name" value="YgaP-like_TM"/>
</dbReference>
<feature type="transmembrane region" description="Helical" evidence="1">
    <location>
        <begin position="12"/>
        <end position="30"/>
    </location>
</feature>
<keyword evidence="1" id="KW-1133">Transmembrane helix</keyword>
<keyword evidence="1" id="KW-0812">Transmembrane</keyword>
<name>A0A848IWQ3_9BACT</name>
<dbReference type="Pfam" id="PF11127">
    <property type="entry name" value="YgaP-like_TM"/>
    <property type="match status" value="1"/>
</dbReference>